<reference evidence="1" key="1">
    <citation type="submission" date="2021-06" db="EMBL/GenBank/DDBJ databases">
        <authorList>
            <person name="Kallberg Y."/>
            <person name="Tangrot J."/>
            <person name="Rosling A."/>
        </authorList>
    </citation>
    <scope>NUCLEOTIDE SEQUENCE</scope>
    <source>
        <strain evidence="1">CL356</strain>
    </source>
</reference>
<protein>
    <submittedName>
        <fullName evidence="1">5364_t:CDS:1</fullName>
    </submittedName>
</protein>
<evidence type="ECO:0000313" key="1">
    <source>
        <dbReference type="EMBL" id="CAG8718312.1"/>
    </source>
</evidence>
<feature type="non-terminal residue" evidence="1">
    <location>
        <position position="385"/>
    </location>
</feature>
<proteinExistence type="predicted"/>
<sequence length="385" mass="41064">RLGGSIKHAASTVIHNMPSLTKARDQFRVLVDNGSSFRGRDPGRRYTAMSQNSPISQRSILDMNGGALGLTRGGDSRDIGFVTYPNASAANLSMIEEERARHSAYNPRSQRQFSDGSINRRETEDIRDGWDTSSRYPPPPPSMKSPTSTLNYPPTGPAKSSAGGNPPYPWSNRPVPSKITMPPLLGPQSPTGSSKAGFAGIGAGANYHRRAASVVVPGERNFASPHPSARLSMAGSIAGSESGRPPIAPKPQPPSRRSKIVNSINLDDPPGEGTPYQTPGHGATRSWSGEQRQIGRTTAMRPEFAGSQPLVTVEEKSPYLQGPNARGSTGSLNSVHSNRLKFDPKEYVDPAYLVPTDLTAVLEKQIGQPPPPSNEGPATSVMTKA</sequence>
<evidence type="ECO:0000313" key="2">
    <source>
        <dbReference type="Proteomes" id="UP000789525"/>
    </source>
</evidence>
<accession>A0ACA9PUJ8</accession>
<name>A0ACA9PUJ8_9GLOM</name>
<feature type="non-terminal residue" evidence="1">
    <location>
        <position position="1"/>
    </location>
</feature>
<comment type="caution">
    <text evidence="1">The sequence shown here is derived from an EMBL/GenBank/DDBJ whole genome shotgun (WGS) entry which is preliminary data.</text>
</comment>
<keyword evidence="2" id="KW-1185">Reference proteome</keyword>
<dbReference type="Proteomes" id="UP000789525">
    <property type="component" value="Unassembled WGS sequence"/>
</dbReference>
<dbReference type="EMBL" id="CAJVPT010037744">
    <property type="protein sequence ID" value="CAG8718312.1"/>
    <property type="molecule type" value="Genomic_DNA"/>
</dbReference>
<gene>
    <name evidence="1" type="ORF">ACOLOM_LOCUS11013</name>
</gene>
<organism evidence="1 2">
    <name type="scientific">Acaulospora colombiana</name>
    <dbReference type="NCBI Taxonomy" id="27376"/>
    <lineage>
        <taxon>Eukaryota</taxon>
        <taxon>Fungi</taxon>
        <taxon>Fungi incertae sedis</taxon>
        <taxon>Mucoromycota</taxon>
        <taxon>Glomeromycotina</taxon>
        <taxon>Glomeromycetes</taxon>
        <taxon>Diversisporales</taxon>
        <taxon>Acaulosporaceae</taxon>
        <taxon>Acaulospora</taxon>
    </lineage>
</organism>